<evidence type="ECO:0000259" key="2">
    <source>
        <dbReference type="Pfam" id="PF01079"/>
    </source>
</evidence>
<proteinExistence type="predicted"/>
<dbReference type="EMBL" id="JATAAI010000026">
    <property type="protein sequence ID" value="KAK1737211.1"/>
    <property type="molecule type" value="Genomic_DNA"/>
</dbReference>
<reference evidence="3" key="1">
    <citation type="submission" date="2023-06" db="EMBL/GenBank/DDBJ databases">
        <title>Survivors Of The Sea: Transcriptome response of Skeletonema marinoi to long-term dormancy.</title>
        <authorList>
            <person name="Pinder M.I.M."/>
            <person name="Kourtchenko O."/>
            <person name="Robertson E.K."/>
            <person name="Larsson T."/>
            <person name="Maumus F."/>
            <person name="Osuna-Cruz C.M."/>
            <person name="Vancaester E."/>
            <person name="Stenow R."/>
            <person name="Vandepoele K."/>
            <person name="Ploug H."/>
            <person name="Bruchert V."/>
            <person name="Godhe A."/>
            <person name="Topel M."/>
        </authorList>
    </citation>
    <scope>NUCLEOTIDE SEQUENCE</scope>
    <source>
        <strain evidence="3">R05AC</strain>
    </source>
</reference>
<evidence type="ECO:0000313" key="3">
    <source>
        <dbReference type="EMBL" id="KAK1737211.1"/>
    </source>
</evidence>
<keyword evidence="1" id="KW-1133">Transmembrane helix</keyword>
<keyword evidence="1" id="KW-0472">Membrane</keyword>
<feature type="transmembrane region" description="Helical" evidence="1">
    <location>
        <begin position="302"/>
        <end position="321"/>
    </location>
</feature>
<dbReference type="Pfam" id="PF01079">
    <property type="entry name" value="Hint"/>
    <property type="match status" value="1"/>
</dbReference>
<evidence type="ECO:0000256" key="1">
    <source>
        <dbReference type="SAM" id="Phobius"/>
    </source>
</evidence>
<organism evidence="3 4">
    <name type="scientific">Skeletonema marinoi</name>
    <dbReference type="NCBI Taxonomy" id="267567"/>
    <lineage>
        <taxon>Eukaryota</taxon>
        <taxon>Sar</taxon>
        <taxon>Stramenopiles</taxon>
        <taxon>Ochrophyta</taxon>
        <taxon>Bacillariophyta</taxon>
        <taxon>Coscinodiscophyceae</taxon>
        <taxon>Thalassiosirophycidae</taxon>
        <taxon>Thalassiosirales</taxon>
        <taxon>Skeletonemataceae</taxon>
        <taxon>Skeletonema</taxon>
        <taxon>Skeletonema marinoi-dohrnii complex</taxon>
    </lineage>
</organism>
<protein>
    <recommendedName>
        <fullName evidence="2">Hedgehog protein Hint domain-containing protein</fullName>
    </recommendedName>
</protein>
<keyword evidence="4" id="KW-1185">Reference proteome</keyword>
<dbReference type="SUPFAM" id="SSF51294">
    <property type="entry name" value="Hedgehog/intein (Hint) domain"/>
    <property type="match status" value="1"/>
</dbReference>
<evidence type="ECO:0000313" key="4">
    <source>
        <dbReference type="Proteomes" id="UP001224775"/>
    </source>
</evidence>
<dbReference type="InterPro" id="IPR036844">
    <property type="entry name" value="Hint_dom_sf"/>
</dbReference>
<feature type="transmembrane region" description="Helical" evidence="1">
    <location>
        <begin position="33"/>
        <end position="53"/>
    </location>
</feature>
<dbReference type="InterPro" id="IPR001767">
    <property type="entry name" value="Hedgehog_Hint"/>
</dbReference>
<dbReference type="Proteomes" id="UP001224775">
    <property type="component" value="Unassembled WGS sequence"/>
</dbReference>
<name>A0AAD8Y0B3_9STRA</name>
<feature type="domain" description="Hedgehog protein Hint" evidence="2">
    <location>
        <begin position="146"/>
        <end position="202"/>
    </location>
</feature>
<dbReference type="Gene3D" id="2.170.16.10">
    <property type="entry name" value="Hedgehog/Intein (Hint) domain"/>
    <property type="match status" value="1"/>
</dbReference>
<dbReference type="GO" id="GO:0016540">
    <property type="term" value="P:protein autoprocessing"/>
    <property type="evidence" value="ECO:0007669"/>
    <property type="project" value="InterPro"/>
</dbReference>
<dbReference type="AlphaFoldDB" id="A0AAD8Y0B3"/>
<sequence>MEYKDITSPPVEMKAMELENIAPLPGRKTKNKYFLPVVAGLALLSGTAAILAVSQALTRQEALNAVQAVYTKMADSSDHDCCSDDCDGGKCECFSARATVSVKSPISGEIVKMPMSRLQIGDLVMDANDPLEMTPSHFAFVVGKDGPVPASQLQVGDRLHNIFHGENEIIKIETVTHDDGLYSPLTSDGTIVVNDLLMSTYNSKTSYVEVEGEGKFLPGSLQASIAQSEDNGPSQLGIFIFKDVPSFFSGHHVLFLSKACYWSTASMSSSLPLQFPVSKKHAGLASEDDDLRIRACFLIYMFRLRIIVISFIFAISAHLAITIKYNYDNENDLENQIETKIMEEIMKSNSRPLALGNFSALQEKPISNISQKTKLSLKQVDVDKSANNITRFITFGSPRTASTLQFNMGNYSYPSLDQPQVMKSHDFKHITNTNKLGAESVVFITARTKKGGYKLAYNFKKLGNIVGLTQDLETLSEIKADGFLDLYAHFFDLPSHYLPMLQEHYTIWEKLRVCCGVQMSKHWRYELNPATSRNKLEPHPFCGSLDIDVVEKAFMNTTIFKMIDDYSSLGRILRPALKDEALDGRYCSSYNEAVRTKGLKFNQQLNIV</sequence>
<accession>A0AAD8Y0B3</accession>
<comment type="caution">
    <text evidence="3">The sequence shown here is derived from an EMBL/GenBank/DDBJ whole genome shotgun (WGS) entry which is preliminary data.</text>
</comment>
<dbReference type="CDD" id="cd00081">
    <property type="entry name" value="Hint"/>
    <property type="match status" value="1"/>
</dbReference>
<gene>
    <name evidence="3" type="ORF">QTG54_012078</name>
</gene>
<keyword evidence="1" id="KW-0812">Transmembrane</keyword>